<evidence type="ECO:0000256" key="7">
    <source>
        <dbReference type="RuleBase" id="RU610713"/>
    </source>
</evidence>
<evidence type="ECO:0000256" key="6">
    <source>
        <dbReference type="PIRSR" id="PIRSR038193-3"/>
    </source>
</evidence>
<dbReference type="GO" id="GO:0030214">
    <property type="term" value="P:hyaluronan catabolic process"/>
    <property type="evidence" value="ECO:0007669"/>
    <property type="project" value="TreeGrafter"/>
</dbReference>
<dbReference type="PRINTS" id="PR00847">
    <property type="entry name" value="HYALURONDASE"/>
</dbReference>
<dbReference type="PIRSF" id="PIRSF038193">
    <property type="entry name" value="Hyaluronidase"/>
    <property type="match status" value="1"/>
</dbReference>
<dbReference type="SUPFAM" id="SSF51445">
    <property type="entry name" value="(Trans)glycosidases"/>
    <property type="match status" value="1"/>
</dbReference>
<evidence type="ECO:0000256" key="5">
    <source>
        <dbReference type="PIRSR" id="PIRSR038193-1"/>
    </source>
</evidence>
<evidence type="ECO:0000313" key="9">
    <source>
        <dbReference type="EnsemblMetazoa" id="PHUM287000-PA"/>
    </source>
</evidence>
<dbReference type="InterPro" id="IPR018155">
    <property type="entry name" value="Hyaluronidase"/>
</dbReference>
<dbReference type="CTD" id="8229566"/>
<dbReference type="EnsemblMetazoa" id="PHUM287000-RA">
    <property type="protein sequence ID" value="PHUM287000-PA"/>
    <property type="gene ID" value="PHUM287000"/>
</dbReference>
<dbReference type="InterPro" id="IPR013785">
    <property type="entry name" value="Aldolase_TIM"/>
</dbReference>
<dbReference type="PANTHER" id="PTHR11769:SF35">
    <property type="entry name" value="HYALURONIDASE"/>
    <property type="match status" value="1"/>
</dbReference>
<dbReference type="Pfam" id="PF01630">
    <property type="entry name" value="Glyco_hydro_56"/>
    <property type="match status" value="1"/>
</dbReference>
<dbReference type="EC" id="3.2.1.35" evidence="7"/>
<dbReference type="OMA" id="FPSIYMD"/>
<dbReference type="OrthoDB" id="5796153at2759"/>
<dbReference type="PANTHER" id="PTHR11769">
    <property type="entry name" value="HYALURONIDASE"/>
    <property type="match status" value="1"/>
</dbReference>
<comment type="catalytic activity">
    <reaction evidence="7">
        <text>Random hydrolysis of (1-&gt;4)-linkages between N-acetyl-beta-D-glucosamine and D-glucuronate residues in hyaluronate.</text>
        <dbReference type="EC" id="3.2.1.35"/>
    </reaction>
</comment>
<dbReference type="GeneID" id="8229566"/>
<evidence type="ECO:0000313" key="10">
    <source>
        <dbReference type="Proteomes" id="UP000009046"/>
    </source>
</evidence>
<dbReference type="KEGG" id="phu:Phum_PHUM287000"/>
<dbReference type="AlphaFoldDB" id="E0VLE8"/>
<evidence type="ECO:0000313" key="8">
    <source>
        <dbReference type="EMBL" id="EEB14204.1"/>
    </source>
</evidence>
<dbReference type="PRINTS" id="PR00846">
    <property type="entry name" value="GLHYDRLASE56"/>
</dbReference>
<keyword evidence="3" id="KW-0325">Glycoprotein</keyword>
<gene>
    <name evidence="9" type="primary">8229566</name>
    <name evidence="8" type="ORF">Phum_PHUM287000</name>
</gene>
<feature type="active site" description="Proton donor" evidence="5">
    <location>
        <position position="141"/>
    </location>
</feature>
<dbReference type="InterPro" id="IPR017853">
    <property type="entry name" value="GH"/>
</dbReference>
<dbReference type="Gene3D" id="3.20.20.70">
    <property type="entry name" value="Aldolase class I"/>
    <property type="match status" value="1"/>
</dbReference>
<name>E0VLE8_PEDHC</name>
<dbReference type="InterPro" id="IPR001329">
    <property type="entry name" value="Venom_Hyaluronidase"/>
</dbReference>
<feature type="disulfide bond" evidence="6">
    <location>
        <begin position="219"/>
        <end position="230"/>
    </location>
</feature>
<reference evidence="8" key="2">
    <citation type="submission" date="2007-04" db="EMBL/GenBank/DDBJ databases">
        <title>The genome of the human body louse.</title>
        <authorList>
            <consortium name="The Human Body Louse Genome Consortium"/>
            <person name="Kirkness E."/>
            <person name="Walenz B."/>
            <person name="Hass B."/>
            <person name="Bruggner R."/>
            <person name="Strausberg R."/>
        </authorList>
    </citation>
    <scope>NUCLEOTIDE SEQUENCE</scope>
    <source>
        <strain evidence="8">USDA</strain>
    </source>
</reference>
<dbReference type="eggNOG" id="ENOG502QTUU">
    <property type="taxonomic scope" value="Eukaryota"/>
</dbReference>
<reference evidence="8" key="1">
    <citation type="submission" date="2007-04" db="EMBL/GenBank/DDBJ databases">
        <title>Annotation of Pediculus humanus corporis strain USDA.</title>
        <authorList>
            <person name="Kirkness E."/>
            <person name="Hannick L."/>
            <person name="Hass B."/>
            <person name="Bruggner R."/>
            <person name="Lawson D."/>
            <person name="Bidwell S."/>
            <person name="Joardar V."/>
            <person name="Caler E."/>
            <person name="Walenz B."/>
            <person name="Inman J."/>
            <person name="Schobel S."/>
            <person name="Galinsky K."/>
            <person name="Amedeo P."/>
            <person name="Strausberg R."/>
        </authorList>
    </citation>
    <scope>NUCLEOTIDE SEQUENCE</scope>
    <source>
        <strain evidence="8">USDA</strain>
    </source>
</reference>
<dbReference type="VEuPathDB" id="VectorBase:PHUM287000"/>
<proteinExistence type="inferred from homology"/>
<dbReference type="GO" id="GO:0006952">
    <property type="term" value="P:defense response"/>
    <property type="evidence" value="ECO:0007669"/>
    <property type="project" value="InterPro"/>
</dbReference>
<dbReference type="EMBL" id="DS235271">
    <property type="protein sequence ID" value="EEB14204.1"/>
    <property type="molecule type" value="Genomic_DNA"/>
</dbReference>
<dbReference type="InParanoid" id="E0VLE8"/>
<keyword evidence="7 8" id="KW-0326">Glycosidase</keyword>
<evidence type="ECO:0000256" key="4">
    <source>
        <dbReference type="PIRNR" id="PIRNR038193"/>
    </source>
</evidence>
<keyword evidence="7 8" id="KW-0378">Hydrolase</keyword>
<organism>
    <name type="scientific">Pediculus humanus subsp. corporis</name>
    <name type="common">Body louse</name>
    <dbReference type="NCBI Taxonomy" id="121224"/>
    <lineage>
        <taxon>Eukaryota</taxon>
        <taxon>Metazoa</taxon>
        <taxon>Ecdysozoa</taxon>
        <taxon>Arthropoda</taxon>
        <taxon>Hexapoda</taxon>
        <taxon>Insecta</taxon>
        <taxon>Pterygota</taxon>
        <taxon>Neoptera</taxon>
        <taxon>Paraneoptera</taxon>
        <taxon>Psocodea</taxon>
        <taxon>Troctomorpha</taxon>
        <taxon>Phthiraptera</taxon>
        <taxon>Anoplura</taxon>
        <taxon>Pediculidae</taxon>
        <taxon>Pediculus</taxon>
    </lineage>
</organism>
<evidence type="ECO:0000256" key="2">
    <source>
        <dbReference type="ARBA" id="ARBA00023157"/>
    </source>
</evidence>
<dbReference type="HOGENOM" id="CLU_036366_1_1_1"/>
<reference evidence="9" key="3">
    <citation type="submission" date="2020-05" db="UniProtKB">
        <authorList>
            <consortium name="EnsemblMetazoa"/>
        </authorList>
    </citation>
    <scope>IDENTIFICATION</scope>
    <source>
        <strain evidence="9">USDA</strain>
    </source>
</reference>
<protein>
    <recommendedName>
        <fullName evidence="7">Hyaluronidase</fullName>
        <ecNumber evidence="7">3.2.1.35</ecNumber>
    </recommendedName>
</protein>
<keyword evidence="2 6" id="KW-1015">Disulfide bond</keyword>
<dbReference type="RefSeq" id="XP_002426942.1">
    <property type="nucleotide sequence ID" value="XM_002426897.1"/>
</dbReference>
<evidence type="ECO:0000256" key="1">
    <source>
        <dbReference type="ARBA" id="ARBA00008871"/>
    </source>
</evidence>
<dbReference type="STRING" id="121224.E0VLE8"/>
<sequence length="373" mass="43349">MLIFLIKLSTVFTIIIIIIPNVTSIKINRGSQPPESNRGFKVFWNVPTEQCKKYEIDFESLIRTYGIIGNERDSFRGEKVTILYDPGDFPIIKKFQNKTQRYYNGGFPQNGSLSKHLKKLKNDTRKYANVNLNGLGIIDFEVWRPVFRQNWNEQIIYKNKSIELAQHLKNNGSLNGKSVNASAKEEFEKHAKKFMLETLEDVKKLRPGGKWGYYGFPYCYNYRVNNTPECPEIAVRENNEILWLFNESSALYPSLYLKQSYNSSEHVKFMIGVLNEAYRISAMTNYIPVYPYVRFKYLDTDEYLTQEDAYNSFEIPRQYQMGGIILWGKSSDLNDEGKCLKFYNYVIDIVGPALNKSLTMGNKTNSTITTTDF</sequence>
<evidence type="ECO:0000256" key="3">
    <source>
        <dbReference type="ARBA" id="ARBA00023180"/>
    </source>
</evidence>
<dbReference type="Proteomes" id="UP000009046">
    <property type="component" value="Unassembled WGS sequence"/>
</dbReference>
<comment type="similarity">
    <text evidence="1 4 7">Belongs to the glycosyl hydrolase 56 family.</text>
</comment>
<dbReference type="GO" id="GO:0004415">
    <property type="term" value="F:hyalurononglucosaminidase activity"/>
    <property type="evidence" value="ECO:0007669"/>
    <property type="project" value="UniProtKB-UniRule"/>
</dbReference>
<keyword evidence="10" id="KW-1185">Reference proteome</keyword>
<dbReference type="GO" id="GO:0005975">
    <property type="term" value="P:carbohydrate metabolic process"/>
    <property type="evidence" value="ECO:0007669"/>
    <property type="project" value="UniProtKB-UniRule"/>
</dbReference>
<dbReference type="EMBL" id="AAZO01003333">
    <property type="status" value="NOT_ANNOTATED_CDS"/>
    <property type="molecule type" value="Genomic_DNA"/>
</dbReference>
<feature type="disulfide bond" evidence="6">
    <location>
        <begin position="51"/>
        <end position="339"/>
    </location>
</feature>
<accession>E0VLE8</accession>